<evidence type="ECO:0000256" key="7">
    <source>
        <dbReference type="SAM" id="MobiDB-lite"/>
    </source>
</evidence>
<dbReference type="Proteomes" id="UP000282613">
    <property type="component" value="Unassembled WGS sequence"/>
</dbReference>
<evidence type="ECO:0000256" key="3">
    <source>
        <dbReference type="ARBA" id="ARBA00020387"/>
    </source>
</evidence>
<evidence type="ECO:0000313" key="11">
    <source>
        <dbReference type="WBParaSite" id="TASK_0000845101-mRNA-1"/>
    </source>
</evidence>
<dbReference type="PANTHER" id="PTHR12728">
    <property type="entry name" value="BRIX DOMAIN CONTAINING PROTEIN"/>
    <property type="match status" value="1"/>
</dbReference>
<dbReference type="Pfam" id="PF04427">
    <property type="entry name" value="Brix"/>
    <property type="match status" value="1"/>
</dbReference>
<dbReference type="PROSITE" id="PS50833">
    <property type="entry name" value="BRIX"/>
    <property type="match status" value="1"/>
</dbReference>
<dbReference type="SMART" id="SM00879">
    <property type="entry name" value="Brix"/>
    <property type="match status" value="1"/>
</dbReference>
<dbReference type="GO" id="GO:0019843">
    <property type="term" value="F:rRNA binding"/>
    <property type="evidence" value="ECO:0007669"/>
    <property type="project" value="UniProtKB-UniRule"/>
</dbReference>
<evidence type="ECO:0000256" key="5">
    <source>
        <dbReference type="ARBA" id="ARBA00030889"/>
    </source>
</evidence>
<gene>
    <name evidence="9" type="ORF">TASK_LOCUS8452</name>
</gene>
<evidence type="ECO:0000256" key="1">
    <source>
        <dbReference type="ARBA" id="ARBA00004604"/>
    </source>
</evidence>
<dbReference type="GO" id="GO:0000027">
    <property type="term" value="P:ribosomal large subunit assembly"/>
    <property type="evidence" value="ECO:0007669"/>
    <property type="project" value="InterPro"/>
</dbReference>
<comment type="subcellular location">
    <subcellularLocation>
        <location evidence="1 6">Nucleus</location>
        <location evidence="1 6">Nucleolus</location>
    </subcellularLocation>
</comment>
<feature type="region of interest" description="Disordered" evidence="7">
    <location>
        <begin position="282"/>
        <end position="306"/>
    </location>
</feature>
<comment type="similarity">
    <text evidence="2 6">Belongs to the RPF2 family.</text>
</comment>
<evidence type="ECO:0000256" key="6">
    <source>
        <dbReference type="RuleBase" id="RU367086"/>
    </source>
</evidence>
<sequence>MAADTLEHQINVPKTHRGRKFLSKREPQIHENDKQTLIVRGAHTGEVVNSLLTDLYLLKKPLVYKLNRRNRVLPFEDATFIVRGRDSERMCNKYDCSLFVMGTHSKKRPNNIVIGRLHDHEILDMHELGIENYVSMHSLDTRLQLGAKPILIFSGEAFDEDEESQLLKSVLIGNAKRFVITHPTLDLFRGPKVSCINSSGLEYVIHFIMPSSEKLIMRVQTIKLEELKRPLKDGGDHMGDSEKVTTTEALKTPWGPYVQLELCNSAPEVDFVLRRRQMPSEDKWKRSLRVPSQLRPKRDKPTKNRSVDVFGSKVAQIHLQREHKLDNLRPGSSMRTALTGHVKRGFERQSESGKARGEKKRKAVDGNITGGTNAKRRKVKL</sequence>
<feature type="domain" description="Brix" evidence="8">
    <location>
        <begin position="34"/>
        <end position="282"/>
    </location>
</feature>
<dbReference type="EMBL" id="UYRS01018802">
    <property type="protein sequence ID" value="VDK40315.1"/>
    <property type="molecule type" value="Genomic_DNA"/>
</dbReference>
<dbReference type="OrthoDB" id="407658at2759"/>
<accession>A0A0R3WCL3</accession>
<protein>
    <recommendedName>
        <fullName evidence="3 6">Ribosome production factor 2 homolog</fullName>
    </recommendedName>
    <alternativeName>
        <fullName evidence="5 6">Ribosome biogenesis protein RPF2 homolog</fullName>
    </alternativeName>
</protein>
<evidence type="ECO:0000313" key="10">
    <source>
        <dbReference type="Proteomes" id="UP000282613"/>
    </source>
</evidence>
<dbReference type="InterPro" id="IPR039770">
    <property type="entry name" value="Rpf2"/>
</dbReference>
<reference evidence="9 10" key="2">
    <citation type="submission" date="2018-11" db="EMBL/GenBank/DDBJ databases">
        <authorList>
            <consortium name="Pathogen Informatics"/>
        </authorList>
    </citation>
    <scope>NUCLEOTIDE SEQUENCE [LARGE SCALE GENOMIC DNA]</scope>
</reference>
<keyword evidence="4 6" id="KW-0539">Nucleus</keyword>
<evidence type="ECO:0000313" key="9">
    <source>
        <dbReference type="EMBL" id="VDK40315.1"/>
    </source>
</evidence>
<evidence type="ECO:0000256" key="2">
    <source>
        <dbReference type="ARBA" id="ARBA00010782"/>
    </source>
</evidence>
<feature type="region of interest" description="Disordered" evidence="7">
    <location>
        <begin position="328"/>
        <end position="381"/>
    </location>
</feature>
<evidence type="ECO:0000256" key="4">
    <source>
        <dbReference type="ARBA" id="ARBA00023242"/>
    </source>
</evidence>
<feature type="compositionally biased region" description="Basic and acidic residues" evidence="7">
    <location>
        <begin position="344"/>
        <end position="356"/>
    </location>
</feature>
<evidence type="ECO:0000259" key="8">
    <source>
        <dbReference type="PROSITE" id="PS50833"/>
    </source>
</evidence>
<organism evidence="11">
    <name type="scientific">Taenia asiatica</name>
    <name type="common">Asian tapeworm</name>
    <dbReference type="NCBI Taxonomy" id="60517"/>
    <lineage>
        <taxon>Eukaryota</taxon>
        <taxon>Metazoa</taxon>
        <taxon>Spiralia</taxon>
        <taxon>Lophotrochozoa</taxon>
        <taxon>Platyhelminthes</taxon>
        <taxon>Cestoda</taxon>
        <taxon>Eucestoda</taxon>
        <taxon>Cyclophyllidea</taxon>
        <taxon>Taeniidae</taxon>
        <taxon>Taenia</taxon>
    </lineage>
</organism>
<dbReference type="GO" id="GO:0005730">
    <property type="term" value="C:nucleolus"/>
    <property type="evidence" value="ECO:0007669"/>
    <property type="project" value="UniProtKB-SubCell"/>
</dbReference>
<reference evidence="11" key="1">
    <citation type="submission" date="2017-02" db="UniProtKB">
        <authorList>
            <consortium name="WormBaseParasite"/>
        </authorList>
    </citation>
    <scope>IDENTIFICATION</scope>
</reference>
<proteinExistence type="inferred from homology"/>
<dbReference type="InterPro" id="IPR007109">
    <property type="entry name" value="Brix"/>
</dbReference>
<dbReference type="WBParaSite" id="TASK_0000845101-mRNA-1">
    <property type="protein sequence ID" value="TASK_0000845101-mRNA-1"/>
    <property type="gene ID" value="TASK_0000845101"/>
</dbReference>
<dbReference type="GO" id="GO:0000463">
    <property type="term" value="P:maturation of LSU-rRNA from tricistronic rRNA transcript (SSU-rRNA, 5.8S rRNA, LSU-rRNA)"/>
    <property type="evidence" value="ECO:0007669"/>
    <property type="project" value="TreeGrafter"/>
</dbReference>
<name>A0A0R3WCL3_TAEAS</name>
<dbReference type="STRING" id="60517.A0A0R3WCL3"/>
<dbReference type="PANTHER" id="PTHR12728:SF0">
    <property type="entry name" value="RIBOSOME PRODUCTION FACTOR 2 HOMOLOG"/>
    <property type="match status" value="1"/>
</dbReference>
<dbReference type="AlphaFoldDB" id="A0A0R3WCL3"/>
<keyword evidence="10" id="KW-1185">Reference proteome</keyword>